<dbReference type="InterPro" id="IPR029488">
    <property type="entry name" value="Hmw/CFAP97"/>
</dbReference>
<feature type="compositionally biased region" description="Acidic residues" evidence="2">
    <location>
        <begin position="537"/>
        <end position="547"/>
    </location>
</feature>
<name>A0A812S5B6_9DINO</name>
<comment type="caution">
    <text evidence="3">The sequence shown here is derived from an EMBL/GenBank/DDBJ whole genome shotgun (WGS) entry which is preliminary data.</text>
</comment>
<evidence type="ECO:0000313" key="4">
    <source>
        <dbReference type="Proteomes" id="UP000604046"/>
    </source>
</evidence>
<evidence type="ECO:0000256" key="1">
    <source>
        <dbReference type="ARBA" id="ARBA00008315"/>
    </source>
</evidence>
<dbReference type="Proteomes" id="UP000604046">
    <property type="component" value="Unassembled WGS sequence"/>
</dbReference>
<feature type="region of interest" description="Disordered" evidence="2">
    <location>
        <begin position="288"/>
        <end position="330"/>
    </location>
</feature>
<evidence type="ECO:0000256" key="2">
    <source>
        <dbReference type="SAM" id="MobiDB-lite"/>
    </source>
</evidence>
<feature type="region of interest" description="Disordered" evidence="2">
    <location>
        <begin position="349"/>
        <end position="557"/>
    </location>
</feature>
<keyword evidence="4" id="KW-1185">Reference proteome</keyword>
<organism evidence="3 4">
    <name type="scientific">Symbiodinium natans</name>
    <dbReference type="NCBI Taxonomy" id="878477"/>
    <lineage>
        <taxon>Eukaryota</taxon>
        <taxon>Sar</taxon>
        <taxon>Alveolata</taxon>
        <taxon>Dinophyceae</taxon>
        <taxon>Suessiales</taxon>
        <taxon>Symbiodiniaceae</taxon>
        <taxon>Symbiodinium</taxon>
    </lineage>
</organism>
<feature type="compositionally biased region" description="Low complexity" evidence="2">
    <location>
        <begin position="418"/>
        <end position="459"/>
    </location>
</feature>
<sequence length="557" mass="60691">MVGPPAIKDHATAKAPAWEDAQELVALDRLRFQHLHRVLYAHRQRVENANSYYDVFETERQTSALFARSEAMRISRARRKEEETDSLNRDNQRLVERLGAVMRESEGRRRQILVPKPPSSAPAAGSLNLTLRRKAARQIDKDNKVLLDRLIRIGPTVSDRAALASRYEVYTTLVKRHSRLRRTVSKADVFRTPPPPIREPRFRKPKRATAEAPLLPLPAVDKSSKEVRQAQEPAVEDARPETPEPLRSARKAAQKELDLVGQHVLSKLNETADASGTQTRAETLGNATYSDLGFDGSDTEPVEVARGDEQEGEALSGTPEPIRSAKKAAHNELELVEKKVLKKMYPASTASDANAAVDPGASFGGDATYSDFEGSDAGEVQPRNEEETQGEESDYEDDCEAEDDAYSDTFEVEDADQPEVAWSSVAAAVAAAESNDAAESSNSNSPAAPAAAESGSGRSPPAPVADSEPSECDEYSEPEEDSPKLELELESEEEPENLVEAEASDDGRDTDSYGSYYAPSEASNANPKSDGGSIASYDDDNIFEEDSGPSLHAPDSP</sequence>
<feature type="compositionally biased region" description="Acidic residues" evidence="2">
    <location>
        <begin position="387"/>
        <end position="417"/>
    </location>
</feature>
<evidence type="ECO:0000313" key="3">
    <source>
        <dbReference type="EMBL" id="CAE7461181.1"/>
    </source>
</evidence>
<dbReference type="Pfam" id="PF13879">
    <property type="entry name" value="Hmw_CFAP97"/>
    <property type="match status" value="1"/>
</dbReference>
<reference evidence="3" key="1">
    <citation type="submission" date="2021-02" db="EMBL/GenBank/DDBJ databases">
        <authorList>
            <person name="Dougan E. K."/>
            <person name="Rhodes N."/>
            <person name="Thang M."/>
            <person name="Chan C."/>
        </authorList>
    </citation>
    <scope>NUCLEOTIDE SEQUENCE</scope>
</reference>
<feature type="compositionally biased region" description="Acidic residues" evidence="2">
    <location>
        <begin position="488"/>
        <end position="504"/>
    </location>
</feature>
<dbReference type="OrthoDB" id="436062at2759"/>
<feature type="region of interest" description="Disordered" evidence="2">
    <location>
        <begin position="189"/>
        <end position="246"/>
    </location>
</feature>
<feature type="compositionally biased region" description="Acidic residues" evidence="2">
    <location>
        <begin position="468"/>
        <end position="480"/>
    </location>
</feature>
<dbReference type="AlphaFoldDB" id="A0A812S5B6"/>
<comment type="similarity">
    <text evidence="1">Belongs to the CFAP97 family.</text>
</comment>
<feature type="compositionally biased region" description="Low complexity" evidence="2">
    <location>
        <begin position="210"/>
        <end position="219"/>
    </location>
</feature>
<protein>
    <submittedName>
        <fullName evidence="3">Uncharacterized protein</fullName>
    </submittedName>
</protein>
<proteinExistence type="inferred from homology"/>
<gene>
    <name evidence="3" type="ORF">SNAT2548_LOCUS25629</name>
</gene>
<dbReference type="EMBL" id="CAJNDS010002402">
    <property type="protein sequence ID" value="CAE7461181.1"/>
    <property type="molecule type" value="Genomic_DNA"/>
</dbReference>
<accession>A0A812S5B6</accession>